<evidence type="ECO:0000256" key="1">
    <source>
        <dbReference type="SAM" id="SignalP"/>
    </source>
</evidence>
<keyword evidence="1" id="KW-0732">Signal</keyword>
<dbReference type="AlphaFoldDB" id="A0A9W8AUZ1"/>
<name>A0A9W8AUZ1_9FUNG</name>
<sequence>MKGVPYSLFQLGVLVALLFLHTCPIQATGVKTGGRIFSRDNIVCVKECQAAAQAGNGTDPLMRRNNCVNQCVQEGGDDNSSSKAEFAIEDELMLDEDDNTSLTESTSATVTLYNGTSQPTSSPTPSEGNFGHALVYSLPSGLVLVMSAAWALL</sequence>
<feature type="chain" id="PRO_5040769873" evidence="1">
    <location>
        <begin position="28"/>
        <end position="153"/>
    </location>
</feature>
<proteinExistence type="predicted"/>
<dbReference type="EMBL" id="JANBPY010000656">
    <property type="protein sequence ID" value="KAJ1964867.1"/>
    <property type="molecule type" value="Genomic_DNA"/>
</dbReference>
<feature type="signal peptide" evidence="1">
    <location>
        <begin position="1"/>
        <end position="27"/>
    </location>
</feature>
<protein>
    <submittedName>
        <fullName evidence="2">Uncharacterized protein</fullName>
    </submittedName>
</protein>
<evidence type="ECO:0000313" key="3">
    <source>
        <dbReference type="Proteomes" id="UP001150925"/>
    </source>
</evidence>
<accession>A0A9W8AUZ1</accession>
<keyword evidence="3" id="KW-1185">Reference proteome</keyword>
<comment type="caution">
    <text evidence="2">The sequence shown here is derived from an EMBL/GenBank/DDBJ whole genome shotgun (WGS) entry which is preliminary data.</text>
</comment>
<dbReference type="Proteomes" id="UP001150925">
    <property type="component" value="Unassembled WGS sequence"/>
</dbReference>
<organism evidence="2 3">
    <name type="scientific">Dispira parvispora</name>
    <dbReference type="NCBI Taxonomy" id="1520584"/>
    <lineage>
        <taxon>Eukaryota</taxon>
        <taxon>Fungi</taxon>
        <taxon>Fungi incertae sedis</taxon>
        <taxon>Zoopagomycota</taxon>
        <taxon>Kickxellomycotina</taxon>
        <taxon>Dimargaritomycetes</taxon>
        <taxon>Dimargaritales</taxon>
        <taxon>Dimargaritaceae</taxon>
        <taxon>Dispira</taxon>
    </lineage>
</organism>
<evidence type="ECO:0000313" key="2">
    <source>
        <dbReference type="EMBL" id="KAJ1964867.1"/>
    </source>
</evidence>
<gene>
    <name evidence="2" type="ORF">IWQ62_002810</name>
</gene>
<dbReference type="OrthoDB" id="10392509at2759"/>
<reference evidence="2" key="1">
    <citation type="submission" date="2022-07" db="EMBL/GenBank/DDBJ databases">
        <title>Phylogenomic reconstructions and comparative analyses of Kickxellomycotina fungi.</title>
        <authorList>
            <person name="Reynolds N.K."/>
            <person name="Stajich J.E."/>
            <person name="Barry K."/>
            <person name="Grigoriev I.V."/>
            <person name="Crous P."/>
            <person name="Smith M.E."/>
        </authorList>
    </citation>
    <scope>NUCLEOTIDE SEQUENCE</scope>
    <source>
        <strain evidence="2">RSA 1196</strain>
    </source>
</reference>